<dbReference type="SMART" id="SM00829">
    <property type="entry name" value="PKS_ER"/>
    <property type="match status" value="1"/>
</dbReference>
<dbReference type="PANTHER" id="PTHR43880">
    <property type="entry name" value="ALCOHOL DEHYDROGENASE"/>
    <property type="match status" value="1"/>
</dbReference>
<keyword evidence="4 7" id="KW-0862">Zinc</keyword>
<comment type="cofactor">
    <cofactor evidence="1 7">
        <name>Zn(2+)</name>
        <dbReference type="ChEBI" id="CHEBI:29105"/>
    </cofactor>
</comment>
<dbReference type="Pfam" id="PF00107">
    <property type="entry name" value="ADH_zinc_N"/>
    <property type="match status" value="1"/>
</dbReference>
<evidence type="ECO:0000256" key="7">
    <source>
        <dbReference type="RuleBase" id="RU361277"/>
    </source>
</evidence>
<sequence length="388" mass="40207">MELSAPQPTMSRESHLMEITAAYLSGANQPFEVTMLHLDPPKASEVLVRIAATGICASDAHTRSGRIPSPLPCVLGHEGAGVVEAVGENVTHVAVGDHVALSWMPNCGQCRHCVSGRPVLCTAAAPYLLAGTLLDGTTRLHHDSEDVFHYSFLSTFANYTVVPGASAIKIDPGVSLSVAALVGCAIMTGYGAAVNRAQVRPGSSVLVYGAGGVGLSAVMGARLSGAGKIIVIDPVESKRIEALDFGATHIFAPGDDIVDRVKELTDGFGVDYAIDAVGVPAVVGQAFDATVAGGTLVCVGVPAPEARPSFPGPNLVRDEKIVTGSLYGSSRPSTDIPKILDLYRAGLLPLDKMISATYPLNDINKAFDDMAAGRLTRGVLVLDEALAS</sequence>
<dbReference type="GO" id="GO:0008270">
    <property type="term" value="F:zinc ion binding"/>
    <property type="evidence" value="ECO:0007669"/>
    <property type="project" value="InterPro"/>
</dbReference>
<gene>
    <name evidence="9" type="ORF">B5766_08605</name>
</gene>
<dbReference type="GO" id="GO:0005829">
    <property type="term" value="C:cytosol"/>
    <property type="evidence" value="ECO:0007669"/>
    <property type="project" value="TreeGrafter"/>
</dbReference>
<dbReference type="Pfam" id="PF08240">
    <property type="entry name" value="ADH_N"/>
    <property type="match status" value="1"/>
</dbReference>
<dbReference type="PANTHER" id="PTHR43880:SF12">
    <property type="entry name" value="ALCOHOL DEHYDROGENASE CLASS-3"/>
    <property type="match status" value="1"/>
</dbReference>
<evidence type="ECO:0000259" key="8">
    <source>
        <dbReference type="SMART" id="SM00829"/>
    </source>
</evidence>
<protein>
    <recommendedName>
        <fullName evidence="8">Enoyl reductase (ER) domain-containing protein</fullName>
    </recommendedName>
</protein>
<dbReference type="SUPFAM" id="SSF51735">
    <property type="entry name" value="NAD(P)-binding Rossmann-fold domains"/>
    <property type="match status" value="1"/>
</dbReference>
<dbReference type="GO" id="GO:0051903">
    <property type="term" value="F:S-(hydroxymethyl)glutathione dehydrogenase [NAD(P)+] activity"/>
    <property type="evidence" value="ECO:0007669"/>
    <property type="project" value="TreeGrafter"/>
</dbReference>
<name>A0A2A6FQK0_9MICO</name>
<accession>A0A2A6FQK0</accession>
<evidence type="ECO:0000313" key="9">
    <source>
        <dbReference type="EMBL" id="PDQ34947.1"/>
    </source>
</evidence>
<keyword evidence="5" id="KW-0560">Oxidoreductase</keyword>
<dbReference type="AlphaFoldDB" id="A0A2A6FQK0"/>
<evidence type="ECO:0000256" key="2">
    <source>
        <dbReference type="ARBA" id="ARBA00008072"/>
    </source>
</evidence>
<dbReference type="InterPro" id="IPR013149">
    <property type="entry name" value="ADH-like_C"/>
</dbReference>
<evidence type="ECO:0000256" key="3">
    <source>
        <dbReference type="ARBA" id="ARBA00022723"/>
    </source>
</evidence>
<dbReference type="InterPro" id="IPR013154">
    <property type="entry name" value="ADH-like_N"/>
</dbReference>
<dbReference type="InterPro" id="IPR036291">
    <property type="entry name" value="NAD(P)-bd_dom_sf"/>
</dbReference>
<evidence type="ECO:0000256" key="6">
    <source>
        <dbReference type="ARBA" id="ARBA00023027"/>
    </source>
</evidence>
<evidence type="ECO:0000256" key="1">
    <source>
        <dbReference type="ARBA" id="ARBA00001947"/>
    </source>
</evidence>
<dbReference type="InterPro" id="IPR002328">
    <property type="entry name" value="ADH_Zn_CS"/>
</dbReference>
<evidence type="ECO:0000256" key="4">
    <source>
        <dbReference type="ARBA" id="ARBA00022833"/>
    </source>
</evidence>
<proteinExistence type="inferred from homology"/>
<dbReference type="Proteomes" id="UP000219994">
    <property type="component" value="Unassembled WGS sequence"/>
</dbReference>
<comment type="caution">
    <text evidence="9">The sequence shown here is derived from an EMBL/GenBank/DDBJ whole genome shotgun (WGS) entry which is preliminary data.</text>
</comment>
<keyword evidence="3 7" id="KW-0479">Metal-binding</keyword>
<feature type="domain" description="Enoyl reductase (ER)" evidence="8">
    <location>
        <begin position="26"/>
        <end position="382"/>
    </location>
</feature>
<dbReference type="Gene3D" id="3.40.50.720">
    <property type="entry name" value="NAD(P)-binding Rossmann-like Domain"/>
    <property type="match status" value="1"/>
</dbReference>
<dbReference type="InterPro" id="IPR011032">
    <property type="entry name" value="GroES-like_sf"/>
</dbReference>
<evidence type="ECO:0000313" key="10">
    <source>
        <dbReference type="Proteomes" id="UP000219994"/>
    </source>
</evidence>
<comment type="similarity">
    <text evidence="2 7">Belongs to the zinc-containing alcohol dehydrogenase family.</text>
</comment>
<dbReference type="SUPFAM" id="SSF50129">
    <property type="entry name" value="GroES-like"/>
    <property type="match status" value="2"/>
</dbReference>
<reference evidence="10" key="1">
    <citation type="submission" date="2017-03" db="EMBL/GenBank/DDBJ databases">
        <authorList>
            <person name="Lund M.B."/>
        </authorList>
    </citation>
    <scope>NUCLEOTIDE SEQUENCE [LARGE SCALE GENOMIC DNA]</scope>
</reference>
<organism evidence="9 10">
    <name type="scientific">Candidatus Lumbricidiphila eiseniae</name>
    <dbReference type="NCBI Taxonomy" id="1969409"/>
    <lineage>
        <taxon>Bacteria</taxon>
        <taxon>Bacillati</taxon>
        <taxon>Actinomycetota</taxon>
        <taxon>Actinomycetes</taxon>
        <taxon>Micrococcales</taxon>
        <taxon>Microbacteriaceae</taxon>
        <taxon>Candidatus Lumbricidiphila</taxon>
    </lineage>
</organism>
<dbReference type="PROSITE" id="PS00059">
    <property type="entry name" value="ADH_ZINC"/>
    <property type="match status" value="1"/>
</dbReference>
<dbReference type="CDD" id="cd08279">
    <property type="entry name" value="Zn_ADH_class_III"/>
    <property type="match status" value="1"/>
</dbReference>
<keyword evidence="6" id="KW-0520">NAD</keyword>
<dbReference type="InterPro" id="IPR020843">
    <property type="entry name" value="ER"/>
</dbReference>
<dbReference type="EMBL" id="NAEP01000043">
    <property type="protein sequence ID" value="PDQ34947.1"/>
    <property type="molecule type" value="Genomic_DNA"/>
</dbReference>
<dbReference type="GO" id="GO:0046294">
    <property type="term" value="P:formaldehyde catabolic process"/>
    <property type="evidence" value="ECO:0007669"/>
    <property type="project" value="TreeGrafter"/>
</dbReference>
<dbReference type="FunFam" id="3.40.50.720:FF:000003">
    <property type="entry name" value="S-(hydroxymethyl)glutathione dehydrogenase"/>
    <property type="match status" value="1"/>
</dbReference>
<evidence type="ECO:0000256" key="5">
    <source>
        <dbReference type="ARBA" id="ARBA00023002"/>
    </source>
</evidence>
<dbReference type="Gene3D" id="3.90.180.10">
    <property type="entry name" value="Medium-chain alcohol dehydrogenases, catalytic domain"/>
    <property type="match status" value="1"/>
</dbReference>